<reference evidence="2 3" key="1">
    <citation type="journal article" date="2014" name="Genome Announc.">
        <title>Draft Genome Sequence of the Antitrypanosomally Active Sponge-Associated Bacterium Actinokineospora sp. Strain EG49.</title>
        <authorList>
            <person name="Harjes J."/>
            <person name="Ryu T."/>
            <person name="Abdelmohsen U.R."/>
            <person name="Moitinho-Silva L."/>
            <person name="Horn H."/>
            <person name="Ravasi T."/>
            <person name="Hentschel U."/>
        </authorList>
    </citation>
    <scope>NUCLEOTIDE SEQUENCE [LARGE SCALE GENOMIC DNA]</scope>
    <source>
        <strain evidence="2 3">EG49</strain>
    </source>
</reference>
<sequence>MDFDELLRRVDARVRRYDGPDDAAVVLGAAAEAEADALWGAAQPADPGRVSGVEEERRAAASLVLGWLAYCRHTALGPGLPAVVELARAVLRLSPIASAGATVPAALRSMIGAEADAQVQADTGTRLLLATGHTDDRGVLQAAVVLLGSALGRLPAEHPEWARFTANFGLASLRLYESQGSVGDLDLAAEAIEAAVAADGEHPDRPGWLSNLARVHQARYGLTGDVAELHRQVDVLGQALAGGHFDEPGVLGMLGAAHRNLYWRDREPADLDRAVDSHERAVASTPDGAPRVAEQWAALGVVRLERWEHTGVEADLDRGIEVLGAAVAAAPAGHPDRPGWLSGLGVAHRKRYRLTGVPADLDRAVELLEGAVAALPPGRRERPGLLSALGSAYRARFDRAGAVADLDRGVRCLAAASAETPPSGGGQPVLLADLAALHASRFGHSGQESDAAAAIRLLHLAASAEEHPARPVFLRDLAAQYESRYARSGSAADLDRAIALLRQVLAVIPVGHGGRAPVLARLGRAYLRAFEAGDHSVTPVLLRDLAEGARAAAAGTPADRVRAHRAVGELAYAMGDHEVAVRSLGAAVALLPSVAPGGGGPRDRERLLGECAGVVSEAVAAHCEVGDAAGAVEVAEHGRGVLLAARLGGRSELAELERAHPEVAERFHRLRDDLGFAESADQVEGRGRLWARYEALLAEIRRHEGFSRFLLPPGLAELRPAGGVVVLVNAGSRRCDAVLVGAAGEPVVVRLPDLTRAEVSVRAAELLDAHGPGRQAVISAHLAWLWTAVVGPVLGALPEGVSRVWWSPTGLLGLLPLHAAGPPGEPGALERVVSSYTPTLRALVDARSRPTATVREQVVVALSRTPGLPDLPGADPHPDAPHLLDRDATAERVLAALSGATWAHLACHAVCDPEVPARSGLRLADGPLPVAGLTGLRPDAELAYLAACSTAPGGQADESVHLASAVVLAGFRHVVAGLWHLNDQVATYVAQAFHHHLPDGPTADGAAEALHAVTRTLRGKYPNRPELWAALVHSGP</sequence>
<dbReference type="EMBL" id="AYXG01000039">
    <property type="protein sequence ID" value="EWC63721.1"/>
    <property type="molecule type" value="Genomic_DNA"/>
</dbReference>
<gene>
    <name evidence="2" type="ORF">UO65_1018</name>
</gene>
<dbReference type="eggNOG" id="COG0457">
    <property type="taxonomic scope" value="Bacteria"/>
</dbReference>
<dbReference type="PATRIC" id="fig|909613.9.peg.1032"/>
<dbReference type="InterPro" id="IPR011990">
    <property type="entry name" value="TPR-like_helical_dom_sf"/>
</dbReference>
<dbReference type="eggNOG" id="COG4995">
    <property type="taxonomic scope" value="Bacteria"/>
</dbReference>
<dbReference type="Pfam" id="PF12770">
    <property type="entry name" value="CHAT"/>
    <property type="match status" value="1"/>
</dbReference>
<comment type="caution">
    <text evidence="2">The sequence shown here is derived from an EMBL/GenBank/DDBJ whole genome shotgun (WGS) entry which is preliminary data.</text>
</comment>
<evidence type="ECO:0000313" key="2">
    <source>
        <dbReference type="EMBL" id="EWC63721.1"/>
    </source>
</evidence>
<evidence type="ECO:0000313" key="3">
    <source>
        <dbReference type="Proteomes" id="UP000019277"/>
    </source>
</evidence>
<feature type="domain" description="CHAT" evidence="1">
    <location>
        <begin position="782"/>
        <end position="1035"/>
    </location>
</feature>
<dbReference type="Gene3D" id="1.25.40.10">
    <property type="entry name" value="Tetratricopeptide repeat domain"/>
    <property type="match status" value="2"/>
</dbReference>
<dbReference type="SUPFAM" id="SSF48452">
    <property type="entry name" value="TPR-like"/>
    <property type="match status" value="1"/>
</dbReference>
<dbReference type="STRING" id="909613.UO65_1018"/>
<dbReference type="Proteomes" id="UP000019277">
    <property type="component" value="Unassembled WGS sequence"/>
</dbReference>
<dbReference type="InterPro" id="IPR024983">
    <property type="entry name" value="CHAT_dom"/>
</dbReference>
<protein>
    <recommendedName>
        <fullName evidence="1">CHAT domain-containing protein</fullName>
    </recommendedName>
</protein>
<proteinExistence type="predicted"/>
<dbReference type="RefSeq" id="WP_052020750.1">
    <property type="nucleotide sequence ID" value="NZ_AYXG01000039.1"/>
</dbReference>
<dbReference type="AlphaFoldDB" id="W7J420"/>
<evidence type="ECO:0000259" key="1">
    <source>
        <dbReference type="Pfam" id="PF12770"/>
    </source>
</evidence>
<name>W7J420_9PSEU</name>
<accession>W7J420</accession>
<keyword evidence="3" id="KW-1185">Reference proteome</keyword>
<organism evidence="2 3">
    <name type="scientific">Actinokineospora spheciospongiae</name>
    <dbReference type="NCBI Taxonomy" id="909613"/>
    <lineage>
        <taxon>Bacteria</taxon>
        <taxon>Bacillati</taxon>
        <taxon>Actinomycetota</taxon>
        <taxon>Actinomycetes</taxon>
        <taxon>Pseudonocardiales</taxon>
        <taxon>Pseudonocardiaceae</taxon>
        <taxon>Actinokineospora</taxon>
    </lineage>
</organism>
<dbReference type="OrthoDB" id="3206999at2"/>